<keyword evidence="2" id="KW-0472">Membrane</keyword>
<dbReference type="InterPro" id="IPR052336">
    <property type="entry name" value="MlaD_Phospholipid_Transporter"/>
</dbReference>
<reference evidence="4 5" key="1">
    <citation type="submission" date="2019-02" db="EMBL/GenBank/DDBJ databases">
        <title>Deep-cultivation of Planctomycetes and their phenomic and genomic characterization uncovers novel biology.</title>
        <authorList>
            <person name="Wiegand S."/>
            <person name="Jogler M."/>
            <person name="Boedeker C."/>
            <person name="Pinto D."/>
            <person name="Vollmers J."/>
            <person name="Rivas-Marin E."/>
            <person name="Kohn T."/>
            <person name="Peeters S.H."/>
            <person name="Heuer A."/>
            <person name="Rast P."/>
            <person name="Oberbeckmann S."/>
            <person name="Bunk B."/>
            <person name="Jeske O."/>
            <person name="Meyerdierks A."/>
            <person name="Storesund J.E."/>
            <person name="Kallscheuer N."/>
            <person name="Luecker S."/>
            <person name="Lage O.M."/>
            <person name="Pohl T."/>
            <person name="Merkel B.J."/>
            <person name="Hornburger P."/>
            <person name="Mueller R.-W."/>
            <person name="Bruemmer F."/>
            <person name="Labrenz M."/>
            <person name="Spormann A.M."/>
            <person name="Op Den Camp H."/>
            <person name="Overmann J."/>
            <person name="Amann R."/>
            <person name="Jetten M.S.M."/>
            <person name="Mascher T."/>
            <person name="Medema M.H."/>
            <person name="Devos D.P."/>
            <person name="Kaster A.-K."/>
            <person name="Ovreas L."/>
            <person name="Rohde M."/>
            <person name="Galperin M.Y."/>
            <person name="Jogler C."/>
        </authorList>
    </citation>
    <scope>NUCLEOTIDE SEQUENCE [LARGE SCALE GENOMIC DNA]</scope>
    <source>
        <strain evidence="4 5">Pla52n</strain>
    </source>
</reference>
<keyword evidence="1" id="KW-0175">Coiled coil</keyword>
<gene>
    <name evidence="4" type="ORF">Pla52n_24020</name>
</gene>
<keyword evidence="5" id="KW-1185">Reference proteome</keyword>
<dbReference type="Proteomes" id="UP000320176">
    <property type="component" value="Unassembled WGS sequence"/>
</dbReference>
<dbReference type="OrthoDB" id="260338at2"/>
<evidence type="ECO:0000313" key="5">
    <source>
        <dbReference type="Proteomes" id="UP000320176"/>
    </source>
</evidence>
<feature type="coiled-coil region" evidence="1">
    <location>
        <begin position="287"/>
        <end position="332"/>
    </location>
</feature>
<keyword evidence="2" id="KW-1133">Transmembrane helix</keyword>
<dbReference type="AlphaFoldDB" id="A0A5C6AZ08"/>
<evidence type="ECO:0000256" key="2">
    <source>
        <dbReference type="SAM" id="Phobius"/>
    </source>
</evidence>
<protein>
    <submittedName>
        <fullName evidence="4">Mce related protein</fullName>
    </submittedName>
</protein>
<keyword evidence="2" id="KW-0812">Transmembrane</keyword>
<dbReference type="RefSeq" id="WP_146519794.1">
    <property type="nucleotide sequence ID" value="NZ_CP151726.1"/>
</dbReference>
<proteinExistence type="predicted"/>
<evidence type="ECO:0000256" key="1">
    <source>
        <dbReference type="SAM" id="Coils"/>
    </source>
</evidence>
<name>A0A5C6AZ08_9BACT</name>
<sequence length="414" mass="45452">MDDNKLKFGVGVLVIAAIGIGIILTFLFGAFPRVLTGEYTLDVTFDSAEGIAPNTPVMLRGVEIGRVIEIELRKEDVLLKLGIDDKYPMTHEFIPRIGTGNVISGDSKLEFVKASEEELQKIHKENLPRIRNALYVNEEFLGYGKKSSDPFTLLFDLEEHLVNTMQSIQQAGTAVGDAGDNVNRLIDDARNVVDGADTQMDAVAIEAQKALEEFQGAMRDIRAILGDPELQASLQDSFAKLPEVLTEARKTLSTFDRVGAQFEKVGMTAERTVDNVDGAVDEIRVAVQGAKRTLDSAEGAIKNIERISEPVAENADQLVAQLMQNLANLDTTLVEARRFGATLNNSEGTVSRLLNDDEIYWQLRRIVSNVEDASAKIRPILDDARIFSDKIARDPRALGVRGALDKRPSGMGLK</sequence>
<dbReference type="InterPro" id="IPR003399">
    <property type="entry name" value="Mce/MlaD"/>
</dbReference>
<accession>A0A5C6AZ08</accession>
<dbReference type="Pfam" id="PF02470">
    <property type="entry name" value="MlaD"/>
    <property type="match status" value="1"/>
</dbReference>
<feature type="domain" description="Mce/MlaD" evidence="3">
    <location>
        <begin position="38"/>
        <end position="111"/>
    </location>
</feature>
<evidence type="ECO:0000259" key="3">
    <source>
        <dbReference type="Pfam" id="PF02470"/>
    </source>
</evidence>
<comment type="caution">
    <text evidence="4">The sequence shown here is derived from an EMBL/GenBank/DDBJ whole genome shotgun (WGS) entry which is preliminary data.</text>
</comment>
<dbReference type="PANTHER" id="PTHR33371:SF4">
    <property type="entry name" value="INTERMEMBRANE PHOSPHOLIPID TRANSPORT SYSTEM BINDING PROTEIN MLAD"/>
    <property type="match status" value="1"/>
</dbReference>
<dbReference type="PANTHER" id="PTHR33371">
    <property type="entry name" value="INTERMEMBRANE PHOSPHOLIPID TRANSPORT SYSTEM BINDING PROTEIN MLAD-RELATED"/>
    <property type="match status" value="1"/>
</dbReference>
<dbReference type="EMBL" id="SJPN01000003">
    <property type="protein sequence ID" value="TWU04362.1"/>
    <property type="molecule type" value="Genomic_DNA"/>
</dbReference>
<evidence type="ECO:0000313" key="4">
    <source>
        <dbReference type="EMBL" id="TWU04362.1"/>
    </source>
</evidence>
<feature type="transmembrane region" description="Helical" evidence="2">
    <location>
        <begin position="12"/>
        <end position="31"/>
    </location>
</feature>
<organism evidence="4 5">
    <name type="scientific">Stieleria varia</name>
    <dbReference type="NCBI Taxonomy" id="2528005"/>
    <lineage>
        <taxon>Bacteria</taxon>
        <taxon>Pseudomonadati</taxon>
        <taxon>Planctomycetota</taxon>
        <taxon>Planctomycetia</taxon>
        <taxon>Pirellulales</taxon>
        <taxon>Pirellulaceae</taxon>
        <taxon>Stieleria</taxon>
    </lineage>
</organism>